<keyword evidence="4" id="KW-0812">Transmembrane</keyword>
<feature type="transmembrane region" description="Helical" evidence="4">
    <location>
        <begin position="124"/>
        <end position="142"/>
    </location>
</feature>
<evidence type="ECO:0000256" key="3">
    <source>
        <dbReference type="ARBA" id="ARBA00047594"/>
    </source>
</evidence>
<proteinExistence type="predicted"/>
<dbReference type="Pfam" id="PF01569">
    <property type="entry name" value="PAP2"/>
    <property type="match status" value="1"/>
</dbReference>
<sequence length="177" mass="20231">MDNDLLFLVWLNSFDQLGFIFEFVSGRVFSFCLLGIIGIYFIYIRKIRVFLFILLSIIIGDQIGAFLKDLIQEPRPCFEHAIQLIDVGVINERCGSRLTGMPSNHALNFFLFSTLVFSFTKKKLLGFCLFCISSVVGLSRVFLVKHLLSQVIMGAALGIFLGVIFYKLSRKIQWIEK</sequence>
<gene>
    <name evidence="6" type="ORF">EVA92_01285</name>
</gene>
<comment type="catalytic activity">
    <reaction evidence="3">
        <text>di-trans,octa-cis-undecaprenyl diphosphate + H2O = di-trans,octa-cis-undecaprenyl phosphate + phosphate + H(+)</text>
        <dbReference type="Rhea" id="RHEA:28094"/>
        <dbReference type="ChEBI" id="CHEBI:15377"/>
        <dbReference type="ChEBI" id="CHEBI:15378"/>
        <dbReference type="ChEBI" id="CHEBI:43474"/>
        <dbReference type="ChEBI" id="CHEBI:58405"/>
        <dbReference type="ChEBI" id="CHEBI:60392"/>
        <dbReference type="EC" id="3.6.1.27"/>
    </reaction>
</comment>
<dbReference type="EMBL" id="SHBE01000002">
    <property type="protein sequence ID" value="RZO26817.1"/>
    <property type="molecule type" value="Genomic_DNA"/>
</dbReference>
<evidence type="ECO:0000256" key="2">
    <source>
        <dbReference type="ARBA" id="ARBA00032707"/>
    </source>
</evidence>
<comment type="caution">
    <text evidence="6">The sequence shown here is derived from an EMBL/GenBank/DDBJ whole genome shotgun (WGS) entry which is preliminary data.</text>
</comment>
<name>A0A520N011_9GAMM</name>
<dbReference type="Gene3D" id="1.20.144.10">
    <property type="entry name" value="Phosphatidic acid phosphatase type 2/haloperoxidase"/>
    <property type="match status" value="2"/>
</dbReference>
<dbReference type="AlphaFoldDB" id="A0A520N011"/>
<feature type="transmembrane region" description="Helical" evidence="4">
    <location>
        <begin position="49"/>
        <end position="67"/>
    </location>
</feature>
<dbReference type="EC" id="3.6.1.27" evidence="1"/>
<evidence type="ECO:0000259" key="5">
    <source>
        <dbReference type="SMART" id="SM00014"/>
    </source>
</evidence>
<dbReference type="SUPFAM" id="SSF48317">
    <property type="entry name" value="Acid phosphatase/Vanadium-dependent haloperoxidase"/>
    <property type="match status" value="1"/>
</dbReference>
<evidence type="ECO:0000256" key="1">
    <source>
        <dbReference type="ARBA" id="ARBA00012374"/>
    </source>
</evidence>
<dbReference type="PANTHER" id="PTHR14969:SF13">
    <property type="entry name" value="AT30094P"/>
    <property type="match status" value="1"/>
</dbReference>
<dbReference type="InterPro" id="IPR036938">
    <property type="entry name" value="PAP2/HPO_sf"/>
</dbReference>
<keyword evidence="4" id="KW-0472">Membrane</keyword>
<keyword evidence="4" id="KW-1133">Transmembrane helix</keyword>
<reference evidence="6 7" key="1">
    <citation type="submission" date="2019-02" db="EMBL/GenBank/DDBJ databases">
        <title>Prokaryotic population dynamics and viral predation in marine succession experiment using metagenomics: the confinement effect.</title>
        <authorList>
            <person name="Haro-Moreno J.M."/>
            <person name="Rodriguez-Valera F."/>
            <person name="Lopez-Perez M."/>
        </authorList>
    </citation>
    <scope>NUCLEOTIDE SEQUENCE [LARGE SCALE GENOMIC DNA]</scope>
    <source>
        <strain evidence="6">MED-G159</strain>
    </source>
</reference>
<dbReference type="SMART" id="SM00014">
    <property type="entry name" value="acidPPc"/>
    <property type="match status" value="1"/>
</dbReference>
<feature type="transmembrane region" description="Helical" evidence="4">
    <location>
        <begin position="148"/>
        <end position="168"/>
    </location>
</feature>
<feature type="transmembrane region" description="Helical" evidence="4">
    <location>
        <begin position="101"/>
        <end position="117"/>
    </location>
</feature>
<organism evidence="6 7">
    <name type="scientific">SAR86 cluster bacterium</name>
    <dbReference type="NCBI Taxonomy" id="2030880"/>
    <lineage>
        <taxon>Bacteria</taxon>
        <taxon>Pseudomonadati</taxon>
        <taxon>Pseudomonadota</taxon>
        <taxon>Gammaproteobacteria</taxon>
        <taxon>SAR86 cluster</taxon>
    </lineage>
</organism>
<dbReference type="GO" id="GO:0050380">
    <property type="term" value="F:undecaprenyl-diphosphatase activity"/>
    <property type="evidence" value="ECO:0007669"/>
    <property type="project" value="UniProtKB-EC"/>
</dbReference>
<evidence type="ECO:0000313" key="6">
    <source>
        <dbReference type="EMBL" id="RZO26817.1"/>
    </source>
</evidence>
<evidence type="ECO:0000256" key="4">
    <source>
        <dbReference type="SAM" id="Phobius"/>
    </source>
</evidence>
<feature type="transmembrane region" description="Helical" evidence="4">
    <location>
        <begin position="20"/>
        <end position="42"/>
    </location>
</feature>
<dbReference type="PANTHER" id="PTHR14969">
    <property type="entry name" value="SPHINGOSINE-1-PHOSPHATE PHOSPHOHYDROLASE"/>
    <property type="match status" value="1"/>
</dbReference>
<dbReference type="Proteomes" id="UP000315825">
    <property type="component" value="Unassembled WGS sequence"/>
</dbReference>
<protein>
    <recommendedName>
        <fullName evidence="1">undecaprenyl-diphosphate phosphatase</fullName>
        <ecNumber evidence="1">3.6.1.27</ecNumber>
    </recommendedName>
    <alternativeName>
        <fullName evidence="2">Undecaprenyl pyrophosphate phosphatase</fullName>
    </alternativeName>
</protein>
<accession>A0A520N011</accession>
<dbReference type="InterPro" id="IPR000326">
    <property type="entry name" value="PAP2/HPO"/>
</dbReference>
<evidence type="ECO:0000313" key="7">
    <source>
        <dbReference type="Proteomes" id="UP000315825"/>
    </source>
</evidence>
<feature type="domain" description="Phosphatidic acid phosphatase type 2/haloperoxidase" evidence="5">
    <location>
        <begin position="50"/>
        <end position="166"/>
    </location>
</feature>